<dbReference type="EMBL" id="JAKCXM010000001">
    <property type="protein sequence ID" value="KAJ0410222.1"/>
    <property type="molecule type" value="Genomic_DNA"/>
</dbReference>
<gene>
    <name evidence="1" type="ORF">P43SY_002554</name>
</gene>
<dbReference type="PANTHER" id="PTHR37558">
    <property type="entry name" value="HTH CENPB-TYPE DOMAIN-CONTAINING PROTEIN"/>
    <property type="match status" value="1"/>
</dbReference>
<organism evidence="1 2">
    <name type="scientific">Pythium insidiosum</name>
    <name type="common">Pythiosis disease agent</name>
    <dbReference type="NCBI Taxonomy" id="114742"/>
    <lineage>
        <taxon>Eukaryota</taxon>
        <taxon>Sar</taxon>
        <taxon>Stramenopiles</taxon>
        <taxon>Oomycota</taxon>
        <taxon>Peronosporomycetes</taxon>
        <taxon>Pythiales</taxon>
        <taxon>Pythiaceae</taxon>
        <taxon>Pythium</taxon>
    </lineage>
</organism>
<evidence type="ECO:0000313" key="1">
    <source>
        <dbReference type="EMBL" id="KAJ0410222.1"/>
    </source>
</evidence>
<name>A0AAD5LUS6_PYTIN</name>
<dbReference type="Proteomes" id="UP001209570">
    <property type="component" value="Unassembled WGS sequence"/>
</dbReference>
<keyword evidence="2" id="KW-1185">Reference proteome</keyword>
<evidence type="ECO:0000313" key="2">
    <source>
        <dbReference type="Proteomes" id="UP001209570"/>
    </source>
</evidence>
<proteinExistence type="predicted"/>
<accession>A0AAD5LUS6</accession>
<dbReference type="AlphaFoldDB" id="A0AAD5LUS6"/>
<dbReference type="PANTHER" id="PTHR37558:SF1">
    <property type="entry name" value="HTH CENPB-TYPE DOMAIN-CONTAINING PROTEIN"/>
    <property type="match status" value="1"/>
</dbReference>
<sequence>MNHSINLILDFCINGFWYFQFIHLVRGNVKFAGQMYLRIHEFRLAPGETQPPCRLNKQEGMSTVGVDDVEREPNVSGSESFSVVRKCKVQIRFDAVMDELLAKEVLAHNPFEADFGAVGPTWERVADALRVGVDGRRCRERVELLVKSRKRRVNELERASGIEETVSDLDAMIDEIITIQESSNVMMTEKKRVLSQADRSNAEGDTDLVWPNGVVEVAEQ</sequence>
<reference evidence="1" key="1">
    <citation type="submission" date="2021-12" db="EMBL/GenBank/DDBJ databases">
        <title>Prjna785345.</title>
        <authorList>
            <person name="Rujirawat T."/>
            <person name="Krajaejun T."/>
        </authorList>
    </citation>
    <scope>NUCLEOTIDE SEQUENCE</scope>
    <source>
        <strain evidence="1">Pi057C3</strain>
    </source>
</reference>
<comment type="caution">
    <text evidence="1">The sequence shown here is derived from an EMBL/GenBank/DDBJ whole genome shotgun (WGS) entry which is preliminary data.</text>
</comment>
<protein>
    <submittedName>
        <fullName evidence="1">Uncharacterized protein</fullName>
    </submittedName>
</protein>